<dbReference type="EC" id="2.7.1.167" evidence="11"/>
<comment type="catalytic activity">
    <reaction evidence="10 11">
        <text>D-glycero-beta-D-manno-heptose 1-phosphate + ATP + H(+) = ADP-D-glycero-beta-D-manno-heptose + diphosphate</text>
        <dbReference type="Rhea" id="RHEA:27465"/>
        <dbReference type="ChEBI" id="CHEBI:15378"/>
        <dbReference type="ChEBI" id="CHEBI:30616"/>
        <dbReference type="ChEBI" id="CHEBI:33019"/>
        <dbReference type="ChEBI" id="CHEBI:59967"/>
        <dbReference type="ChEBI" id="CHEBI:61593"/>
        <dbReference type="EC" id="2.7.7.70"/>
    </reaction>
</comment>
<dbReference type="CDD" id="cd01172">
    <property type="entry name" value="RfaE_like"/>
    <property type="match status" value="1"/>
</dbReference>
<comment type="caution">
    <text evidence="14">The sequence shown here is derived from an EMBL/GenBank/DDBJ whole genome shotgun (WGS) entry which is preliminary data.</text>
</comment>
<comment type="similarity">
    <text evidence="11">In the C-terminal section; belongs to the cytidylyltransferase family.</text>
</comment>
<dbReference type="EC" id="2.7.7.70" evidence="11"/>
<dbReference type="InterPro" id="IPR029056">
    <property type="entry name" value="Ribokinase-like"/>
</dbReference>
<dbReference type="EMBL" id="JBHFLD010000025">
    <property type="protein sequence ID" value="MFB2716964.1"/>
    <property type="molecule type" value="Genomic_DNA"/>
</dbReference>
<evidence type="ECO:0000259" key="12">
    <source>
        <dbReference type="Pfam" id="PF00294"/>
    </source>
</evidence>
<dbReference type="PANTHER" id="PTHR46969:SF1">
    <property type="entry name" value="BIFUNCTIONAL PROTEIN HLDE"/>
    <property type="match status" value="1"/>
</dbReference>
<dbReference type="InterPro" id="IPR004821">
    <property type="entry name" value="Cyt_trans-like"/>
</dbReference>
<comment type="subunit">
    <text evidence="11">Homodimer.</text>
</comment>
<sequence length="482" mass="51991">MMLDLARLDQLQNASVLVIGDVMLDRYFIGDTNRISPEAPVPVVRVAHTEDRAGGAANVARNIAHLDGQAAILGIIGNDTDGRLLKDLLVKEKVHSELLELDDARTISKTRIISRHQQMVRLDMEDTFPVAQAESVKQRYGELVEQYNTVIISDYAKGTLACVGDLIQAARKAGKQVLVDPKSKDFSLYRGATVITPNLSEFKAAGGDASSDDAMLRSARAMLADAGIDTMLLTRSEQGMSLITPTEHHHFPAEVLEVSDVTGAGDTVIATLGTLLSAGFDLKDAAWLSNLAAGIVVAKLGAATVSPEELAARASHQWSAKTSGYHPSVEQSLLHIDYARQQGERIVFTNGCFDILHAGHVRYLAQARALGDRLVVGLNSDASVRRLKGEERPVNSLEDRMEVLSALACVDWVIPFGDNTEENDTPEQLIKRVNPQVLAKGGDYSIDTIVGADFVQENGGEVAILPTVEGRSTTGLIKKVRG</sequence>
<comment type="function">
    <text evidence="2 11">Catalyzes the ADP transfer from ATP to D-glycero-beta-D-manno-heptose 1-phosphate, yielding ADP-D-glycero-beta-D-manno-heptose.</text>
</comment>
<dbReference type="Gene3D" id="3.40.50.620">
    <property type="entry name" value="HUPs"/>
    <property type="match status" value="1"/>
</dbReference>
<proteinExistence type="inferred from homology"/>
<keyword evidence="7 11" id="KW-0067">ATP-binding</keyword>
<evidence type="ECO:0000256" key="8">
    <source>
        <dbReference type="ARBA" id="ARBA00023268"/>
    </source>
</evidence>
<feature type="binding site" evidence="11">
    <location>
        <begin position="198"/>
        <end position="201"/>
    </location>
    <ligand>
        <name>ATP</name>
        <dbReference type="ChEBI" id="CHEBI:30616"/>
    </ligand>
</feature>
<keyword evidence="4 11" id="KW-0548">Nucleotidyltransferase</keyword>
<dbReference type="InterPro" id="IPR014729">
    <property type="entry name" value="Rossmann-like_a/b/a_fold"/>
</dbReference>
<dbReference type="NCBIfam" id="TIGR02199">
    <property type="entry name" value="rfaE_dom_II"/>
    <property type="match status" value="1"/>
</dbReference>
<dbReference type="NCBIfam" id="TIGR02198">
    <property type="entry name" value="rfaE_dom_I"/>
    <property type="match status" value="1"/>
</dbReference>
<dbReference type="SUPFAM" id="SSF53613">
    <property type="entry name" value="Ribokinase-like"/>
    <property type="match status" value="1"/>
</dbReference>
<comment type="pathway">
    <text evidence="11">Nucleotide-sugar biosynthesis; ADP-L-glycero-beta-D-manno-heptose biosynthesis; ADP-L-glycero-beta-D-manno-heptose from D-glycero-beta-D-manno-heptose 7-phosphate: step 1/4.</text>
</comment>
<evidence type="ECO:0000259" key="13">
    <source>
        <dbReference type="Pfam" id="PF01467"/>
    </source>
</evidence>
<dbReference type="GO" id="GO:0016779">
    <property type="term" value="F:nucleotidyltransferase activity"/>
    <property type="evidence" value="ECO:0007669"/>
    <property type="project" value="UniProtKB-KW"/>
</dbReference>
<evidence type="ECO:0000256" key="1">
    <source>
        <dbReference type="ARBA" id="ARBA00002319"/>
    </source>
</evidence>
<evidence type="ECO:0000256" key="7">
    <source>
        <dbReference type="ARBA" id="ARBA00022840"/>
    </source>
</evidence>
<keyword evidence="6 11" id="KW-0418">Kinase</keyword>
<evidence type="ECO:0000313" key="14">
    <source>
        <dbReference type="EMBL" id="MFB2716964.1"/>
    </source>
</evidence>
<keyword evidence="15" id="KW-1185">Reference proteome</keyword>
<dbReference type="PANTHER" id="PTHR46969">
    <property type="entry name" value="BIFUNCTIONAL PROTEIN HLDE"/>
    <property type="match status" value="1"/>
</dbReference>
<protein>
    <recommendedName>
        <fullName evidence="11">Bifunctional protein HldE</fullName>
    </recommendedName>
    <domain>
        <recommendedName>
            <fullName evidence="11">D-beta-D-heptose 7-phosphate kinase</fullName>
            <ecNumber evidence="11">2.7.1.167</ecNumber>
        </recommendedName>
        <alternativeName>
            <fullName evidence="11">D-beta-D-heptose 7-phosphotransferase</fullName>
        </alternativeName>
        <alternativeName>
            <fullName evidence="11">D-glycero-beta-D-manno-heptose-7-phosphate kinase</fullName>
        </alternativeName>
    </domain>
    <domain>
        <recommendedName>
            <fullName evidence="11">D-beta-D-heptose 1-phosphate adenylyltransferase</fullName>
            <ecNumber evidence="11">2.7.7.70</ecNumber>
        </recommendedName>
        <alternativeName>
            <fullName evidence="11">D-glycero-beta-D-manno-heptose 1-phosphate adenylyltransferase</fullName>
        </alternativeName>
    </domain>
</protein>
<feature type="region of interest" description="Cytidylyltransferase" evidence="11">
    <location>
        <begin position="348"/>
        <end position="482"/>
    </location>
</feature>
<organism evidence="14 15">
    <name type="scientific">Marinobacter shengliensis</name>
    <dbReference type="NCBI Taxonomy" id="1389223"/>
    <lineage>
        <taxon>Bacteria</taxon>
        <taxon>Pseudomonadati</taxon>
        <taxon>Pseudomonadota</taxon>
        <taxon>Gammaproteobacteria</taxon>
        <taxon>Pseudomonadales</taxon>
        <taxon>Marinobacteraceae</taxon>
        <taxon>Marinobacter</taxon>
    </lineage>
</organism>
<feature type="domain" description="Cytidyltransferase-like" evidence="13">
    <location>
        <begin position="348"/>
        <end position="448"/>
    </location>
</feature>
<evidence type="ECO:0000256" key="2">
    <source>
        <dbReference type="ARBA" id="ARBA00003753"/>
    </source>
</evidence>
<evidence type="ECO:0000256" key="3">
    <source>
        <dbReference type="ARBA" id="ARBA00022679"/>
    </source>
</evidence>
<comment type="similarity">
    <text evidence="11">In the N-terminal section; belongs to the carbohydrate kinase PfkB family.</text>
</comment>
<dbReference type="InterPro" id="IPR011913">
    <property type="entry name" value="RfaE_dom_I"/>
</dbReference>
<dbReference type="NCBIfam" id="TIGR00125">
    <property type="entry name" value="cyt_tran_rel"/>
    <property type="match status" value="1"/>
</dbReference>
<evidence type="ECO:0000256" key="4">
    <source>
        <dbReference type="ARBA" id="ARBA00022695"/>
    </source>
</evidence>
<name>A0ABV4W9V1_9GAMM</name>
<comment type="function">
    <text evidence="1 11">Catalyzes the phosphorylation of D-glycero-D-manno-heptose 7-phosphate at the C-1 position to selectively form D-glycero-beta-D-manno-heptose-1,7-bisphosphate.</text>
</comment>
<evidence type="ECO:0000313" key="15">
    <source>
        <dbReference type="Proteomes" id="UP001576762"/>
    </source>
</evidence>
<dbReference type="HAMAP" id="MF_01603">
    <property type="entry name" value="HldE"/>
    <property type="match status" value="1"/>
</dbReference>
<comment type="pathway">
    <text evidence="11">Nucleotide-sugar biosynthesis; ADP-L-glycero-beta-D-manno-heptose biosynthesis; ADP-L-glycero-beta-D-manno-heptose from D-glycero-beta-D-manno-heptose 7-phosphate: step 3/4.</text>
</comment>
<dbReference type="SUPFAM" id="SSF52374">
    <property type="entry name" value="Nucleotidylyl transferase"/>
    <property type="match status" value="1"/>
</dbReference>
<dbReference type="InterPro" id="IPR011914">
    <property type="entry name" value="RfaE_dom_II"/>
</dbReference>
<keyword evidence="5 11" id="KW-0547">Nucleotide-binding</keyword>
<dbReference type="Pfam" id="PF01467">
    <property type="entry name" value="CTP_transf_like"/>
    <property type="match status" value="1"/>
</dbReference>
<feature type="domain" description="Carbohydrate kinase PfkB" evidence="12">
    <location>
        <begin position="14"/>
        <end position="307"/>
    </location>
</feature>
<dbReference type="InterPro" id="IPR023030">
    <property type="entry name" value="Bifunc_HldE"/>
</dbReference>
<keyword evidence="9 11" id="KW-0119">Carbohydrate metabolism</keyword>
<gene>
    <name evidence="11 14" type="primary">hldE</name>
    <name evidence="14" type="ORF">ACE05E_15895</name>
</gene>
<dbReference type="RefSeq" id="WP_374815348.1">
    <property type="nucleotide sequence ID" value="NZ_AP028062.1"/>
</dbReference>
<reference evidence="14 15" key="1">
    <citation type="submission" date="2024-09" db="EMBL/GenBank/DDBJ databases">
        <title>Draft genome sequences of 6 high pH adapted Marinobacter shengliensis sp. isolated from Mariana forearc serpentinite mud volcanoes.</title>
        <authorList>
            <person name="Elkassas S."/>
            <person name="Serres M."/>
            <person name="Michael N."/>
            <person name="Amina P."/>
            <person name="Teodora Z."/>
            <person name="Julie H."/>
        </authorList>
    </citation>
    <scope>NUCLEOTIDE SEQUENCE [LARGE SCALE GENOMIC DNA]</scope>
    <source>
        <strain evidence="14 15">EB4</strain>
    </source>
</reference>
<dbReference type="GO" id="GO:0033785">
    <property type="term" value="F:heptose 7-phosphate kinase activity"/>
    <property type="evidence" value="ECO:0007669"/>
    <property type="project" value="UniProtKB-EC"/>
</dbReference>
<dbReference type="Proteomes" id="UP001576762">
    <property type="component" value="Unassembled WGS sequence"/>
</dbReference>
<accession>A0ABV4W9V1</accession>
<evidence type="ECO:0000256" key="11">
    <source>
        <dbReference type="HAMAP-Rule" id="MF_01603"/>
    </source>
</evidence>
<feature type="region of interest" description="Ribokinase" evidence="11">
    <location>
        <begin position="1"/>
        <end position="323"/>
    </location>
</feature>
<keyword evidence="8 11" id="KW-0511">Multifunctional enzyme</keyword>
<evidence type="ECO:0000256" key="6">
    <source>
        <dbReference type="ARBA" id="ARBA00022777"/>
    </source>
</evidence>
<dbReference type="Gene3D" id="3.40.1190.20">
    <property type="match status" value="1"/>
</dbReference>
<dbReference type="InterPro" id="IPR011611">
    <property type="entry name" value="PfkB_dom"/>
</dbReference>
<feature type="active site" evidence="11">
    <location>
        <position position="266"/>
    </location>
</feature>
<evidence type="ECO:0000256" key="9">
    <source>
        <dbReference type="ARBA" id="ARBA00023277"/>
    </source>
</evidence>
<dbReference type="NCBIfam" id="NF008454">
    <property type="entry name" value="PRK11316.1"/>
    <property type="match status" value="1"/>
</dbReference>
<evidence type="ECO:0000256" key="5">
    <source>
        <dbReference type="ARBA" id="ARBA00022741"/>
    </source>
</evidence>
<dbReference type="Pfam" id="PF00294">
    <property type="entry name" value="PfkB"/>
    <property type="match status" value="1"/>
</dbReference>
<dbReference type="GeneID" id="94722604"/>
<comment type="catalytic activity">
    <reaction evidence="11">
        <text>D-glycero-beta-D-manno-heptose 7-phosphate + ATP = D-glycero-beta-D-manno-heptose 1,7-bisphosphate + ADP + H(+)</text>
        <dbReference type="Rhea" id="RHEA:27473"/>
        <dbReference type="ChEBI" id="CHEBI:15378"/>
        <dbReference type="ChEBI" id="CHEBI:30616"/>
        <dbReference type="ChEBI" id="CHEBI:60204"/>
        <dbReference type="ChEBI" id="CHEBI:60208"/>
        <dbReference type="ChEBI" id="CHEBI:456216"/>
        <dbReference type="EC" id="2.7.1.167"/>
    </reaction>
</comment>
<evidence type="ECO:0000256" key="10">
    <source>
        <dbReference type="ARBA" id="ARBA00047428"/>
    </source>
</evidence>
<keyword evidence="3 11" id="KW-0808">Transferase</keyword>